<sequence length="74" mass="7846">MRGKPSAQIYYRITKGGTSTNVSLTSGSMQQTLPPVVSMTQTMPQNLQGPPSAPLVSYPIVSQNMRAAPSSLAH</sequence>
<protein>
    <submittedName>
        <fullName evidence="1">Zinc finger CCCH domain-containing protein 10</fullName>
    </submittedName>
</protein>
<evidence type="ECO:0000313" key="2">
    <source>
        <dbReference type="Proteomes" id="UP000005408"/>
    </source>
</evidence>
<name>A0A8W8MQ35_MAGGI</name>
<dbReference type="EnsemblMetazoa" id="G34541.27">
    <property type="protein sequence ID" value="G34541.27:cds"/>
    <property type="gene ID" value="G34541"/>
</dbReference>
<accession>A0A8W8MQ35</accession>
<dbReference type="AlphaFoldDB" id="A0A8W8MQ35"/>
<dbReference type="Proteomes" id="UP000005408">
    <property type="component" value="Unassembled WGS sequence"/>
</dbReference>
<evidence type="ECO:0000313" key="1">
    <source>
        <dbReference type="EnsemblMetazoa" id="G34541.27:cds"/>
    </source>
</evidence>
<reference evidence="1" key="1">
    <citation type="submission" date="2022-08" db="UniProtKB">
        <authorList>
            <consortium name="EnsemblMetazoa"/>
        </authorList>
    </citation>
    <scope>IDENTIFICATION</scope>
    <source>
        <strain evidence="1">05x7-T-G4-1.051#20</strain>
    </source>
</reference>
<proteinExistence type="predicted"/>
<organism evidence="1 2">
    <name type="scientific">Magallana gigas</name>
    <name type="common">Pacific oyster</name>
    <name type="synonym">Crassostrea gigas</name>
    <dbReference type="NCBI Taxonomy" id="29159"/>
    <lineage>
        <taxon>Eukaryota</taxon>
        <taxon>Metazoa</taxon>
        <taxon>Spiralia</taxon>
        <taxon>Lophotrochozoa</taxon>
        <taxon>Mollusca</taxon>
        <taxon>Bivalvia</taxon>
        <taxon>Autobranchia</taxon>
        <taxon>Pteriomorphia</taxon>
        <taxon>Ostreida</taxon>
        <taxon>Ostreoidea</taxon>
        <taxon>Ostreidae</taxon>
        <taxon>Magallana</taxon>
    </lineage>
</organism>
<keyword evidence="2" id="KW-1185">Reference proteome</keyword>